<reference evidence="2" key="1">
    <citation type="submission" date="2014-09" db="EMBL/GenBank/DDBJ databases">
        <authorList>
            <person name="Magalhaes I.L.F."/>
            <person name="Oliveira U."/>
            <person name="Santos F.R."/>
            <person name="Vidigal T.H.D.A."/>
            <person name="Brescovit A.D."/>
            <person name="Santos A.J."/>
        </authorList>
    </citation>
    <scope>NUCLEOTIDE SEQUENCE</scope>
    <source>
        <tissue evidence="2">Shoot tissue taken approximately 20 cm above the soil surface</tissue>
    </source>
</reference>
<proteinExistence type="predicted"/>
<feature type="region of interest" description="Disordered" evidence="1">
    <location>
        <begin position="31"/>
        <end position="55"/>
    </location>
</feature>
<name>A0A0A9VBB3_ARUDO</name>
<reference evidence="2" key="2">
    <citation type="journal article" date="2015" name="Data Brief">
        <title>Shoot transcriptome of the giant reed, Arundo donax.</title>
        <authorList>
            <person name="Barrero R.A."/>
            <person name="Guerrero F.D."/>
            <person name="Moolhuijzen P."/>
            <person name="Goolsby J.A."/>
            <person name="Tidwell J."/>
            <person name="Bellgard S.E."/>
            <person name="Bellgard M.I."/>
        </authorList>
    </citation>
    <scope>NUCLEOTIDE SEQUENCE</scope>
    <source>
        <tissue evidence="2">Shoot tissue taken approximately 20 cm above the soil surface</tissue>
    </source>
</reference>
<protein>
    <submittedName>
        <fullName evidence="2">Uncharacterized protein</fullName>
    </submittedName>
</protein>
<evidence type="ECO:0000313" key="2">
    <source>
        <dbReference type="EMBL" id="JAE20832.1"/>
    </source>
</evidence>
<dbReference type="EMBL" id="GBRH01177064">
    <property type="protein sequence ID" value="JAE20832.1"/>
    <property type="molecule type" value="Transcribed_RNA"/>
</dbReference>
<accession>A0A0A9VBB3</accession>
<organism evidence="2">
    <name type="scientific">Arundo donax</name>
    <name type="common">Giant reed</name>
    <name type="synonym">Donax arundinaceus</name>
    <dbReference type="NCBI Taxonomy" id="35708"/>
    <lineage>
        <taxon>Eukaryota</taxon>
        <taxon>Viridiplantae</taxon>
        <taxon>Streptophyta</taxon>
        <taxon>Embryophyta</taxon>
        <taxon>Tracheophyta</taxon>
        <taxon>Spermatophyta</taxon>
        <taxon>Magnoliopsida</taxon>
        <taxon>Liliopsida</taxon>
        <taxon>Poales</taxon>
        <taxon>Poaceae</taxon>
        <taxon>PACMAD clade</taxon>
        <taxon>Arundinoideae</taxon>
        <taxon>Arundineae</taxon>
        <taxon>Arundo</taxon>
    </lineage>
</organism>
<sequence length="83" mass="8897">MRELCCLQLLARAPPRHCECENCRPRELRPAAGMDPPRPGADPPCSGVDPPRPGTDPVRLLNDGHGFECAATAVLEGTAGRRP</sequence>
<dbReference type="AlphaFoldDB" id="A0A0A9VBB3"/>
<evidence type="ECO:0000256" key="1">
    <source>
        <dbReference type="SAM" id="MobiDB-lite"/>
    </source>
</evidence>